<keyword evidence="3 10" id="KW-1048">Host nucleus</keyword>
<evidence type="ECO:0000256" key="1">
    <source>
        <dbReference type="ARBA" id="ARBA00022518"/>
    </source>
</evidence>
<dbReference type="Gene3D" id="3.90.148.10">
    <property type="entry name" value="Adenovirus DNA-binding, C-terminal domain superfamily/Adenovirus DNA-binding, zinc binding domain"/>
    <property type="match status" value="2"/>
</dbReference>
<comment type="subcellular location">
    <subcellularLocation>
        <location evidence="10">Host nucleus</location>
    </subcellularLocation>
    <text evidence="10">Accumulates in infected cells.</text>
</comment>
<dbReference type="GO" id="GO:0019028">
    <property type="term" value="C:viral capsid"/>
    <property type="evidence" value="ECO:0007669"/>
    <property type="project" value="UniProtKB-UniRule"/>
</dbReference>
<evidence type="ECO:0000256" key="6">
    <source>
        <dbReference type="ARBA" id="ARBA00022723"/>
    </source>
</evidence>
<sequence length="518" mass="58225">MASRGGNQSSDRHREHTPERGRGSASHPPPRPDRSPSQSPPPLPPKRNTYRRVGSGSSTESQVVLVSETSRSSVSPERSNSPPPIPPKKKPRKTKHVPLQDISQDSEEEREQAQLVAVGFSYPPVRITEKDGRRSVEKIDKNDPLAKGAAASIAVRNPMSLPLVSAWEKGMEVMAVLMERYRLDNDLRTSFKLMPEQHEQYKRICHQYMNEEHRGIPLTFTSMKTLTAMMGRFMQGLVHSYSEIAHNNWECTGCALWAHGCTDYEGKVKCLHGTIMIQKDHIIEMDVASENGQRAMKENPDRAKITQNRWGRNVVQLANNDARCCVNDANCATNQFSSKSCGMFYTEGSKAQEAFKQYEAFMKAVYPGITPDQARMMLIPIHCDCNHKPGCAPVMGRQTCKMTPFGMANAEDLDVTTISDPTVLASVRHPALMVFQCCNPVYRNSRVQNAGPNCDFKISAPDLLGALQLTRKLWQDTFPEIPVPKLVIPEFKWQNRFQFRNVSLPAGHSDSRQNPFDF</sequence>
<feature type="compositionally biased region" description="Low complexity" evidence="11">
    <location>
        <begin position="63"/>
        <end position="80"/>
    </location>
</feature>
<keyword evidence="2 10" id="KW-0597">Phosphoprotein</keyword>
<protein>
    <recommendedName>
        <fullName evidence="10">DNA-binding protein</fullName>
        <shortName evidence="10">DBP</shortName>
    </recommendedName>
    <alternativeName>
        <fullName evidence="10">Early 2A protein</fullName>
    </alternativeName>
    <alternativeName>
        <fullName evidence="10">Early E2A DNA-binding protein</fullName>
    </alternativeName>
</protein>
<dbReference type="InterPro" id="IPR005376">
    <property type="entry name" value="Adenovirus_DNA-bd_zn-bd"/>
</dbReference>
<dbReference type="HAMAP" id="MF_04054">
    <property type="entry name" value="ADV_DNB2"/>
    <property type="match status" value="1"/>
</dbReference>
<dbReference type="GO" id="GO:0045740">
    <property type="term" value="P:positive regulation of DNA replication"/>
    <property type="evidence" value="ECO:0007669"/>
    <property type="project" value="UniProtKB-UniRule"/>
</dbReference>
<evidence type="ECO:0000256" key="10">
    <source>
        <dbReference type="HAMAP-Rule" id="MF_04054"/>
    </source>
</evidence>
<dbReference type="InterPro" id="IPR036368">
    <property type="entry name" value="ADBP_zn-bd_sf"/>
</dbReference>
<evidence type="ECO:0000256" key="2">
    <source>
        <dbReference type="ARBA" id="ARBA00022553"/>
    </source>
</evidence>
<organism evidence="14">
    <name type="scientific">Human mastadenovirus B</name>
    <dbReference type="NCBI Taxonomy" id="108098"/>
    <lineage>
        <taxon>Viruses</taxon>
        <taxon>Varidnaviria</taxon>
        <taxon>Bamfordvirae</taxon>
        <taxon>Preplasmiviricota</taxon>
        <taxon>Polisuviricotina</taxon>
        <taxon>Pharingeaviricetes</taxon>
        <taxon>Rowavirales</taxon>
        <taxon>Adenoviridae</taxon>
        <taxon>Mastadenovirus</taxon>
        <taxon>Mastadenovirus blackbeardi</taxon>
    </lineage>
</organism>
<evidence type="ECO:0000256" key="5">
    <source>
        <dbReference type="ARBA" id="ARBA00022705"/>
    </source>
</evidence>
<keyword evidence="6 10" id="KW-0479">Metal-binding</keyword>
<dbReference type="FunFam" id="1.10.269.10:FF:000001">
    <property type="entry name" value="DNA-binding protein"/>
    <property type="match status" value="1"/>
</dbReference>
<keyword evidence="8 10" id="KW-1194">Viral DNA replication</keyword>
<feature type="compositionally biased region" description="Basic and acidic residues" evidence="11">
    <location>
        <begin position="10"/>
        <end position="22"/>
    </location>
</feature>
<dbReference type="GO" id="GO:0006351">
    <property type="term" value="P:DNA-templated transcription"/>
    <property type="evidence" value="ECO:0007669"/>
    <property type="project" value="UniProtKB-UniRule"/>
</dbReference>
<evidence type="ECO:0000313" key="14">
    <source>
        <dbReference type="EMBL" id="AKQ98413.1"/>
    </source>
</evidence>
<name>A0A0K0PX31_9ADEN</name>
<feature type="binding site" evidence="10">
    <location>
        <position position="270"/>
    </location>
    <ligand>
        <name>Zn(2+)</name>
        <dbReference type="ChEBI" id="CHEBI:29105"/>
        <label>1</label>
    </ligand>
</feature>
<feature type="binding site" evidence="10">
    <location>
        <position position="341"/>
    </location>
    <ligand>
        <name>Zn(2+)</name>
        <dbReference type="ChEBI" id="CHEBI:29105"/>
        <label>1</label>
    </ligand>
</feature>
<dbReference type="GO" id="GO:0003677">
    <property type="term" value="F:DNA binding"/>
    <property type="evidence" value="ECO:0007669"/>
    <property type="project" value="UniProtKB-UniRule"/>
</dbReference>
<evidence type="ECO:0000256" key="7">
    <source>
        <dbReference type="ARBA" id="ARBA00022833"/>
    </source>
</evidence>
<dbReference type="InterPro" id="IPR037540">
    <property type="entry name" value="ADV_DNB2"/>
</dbReference>
<dbReference type="SUPFAM" id="SSF47724">
    <property type="entry name" value="Domain of early E2A DNA-binding protein, ADDBP"/>
    <property type="match status" value="1"/>
</dbReference>
<evidence type="ECO:0000256" key="4">
    <source>
        <dbReference type="ARBA" id="ARBA00022581"/>
    </source>
</evidence>
<feature type="binding site" evidence="10">
    <location>
        <position position="454"/>
    </location>
    <ligand>
        <name>Zn(2+)</name>
        <dbReference type="ChEBI" id="CHEBI:29105"/>
        <label>2</label>
    </ligand>
</feature>
<dbReference type="GO" id="GO:0006260">
    <property type="term" value="P:DNA replication"/>
    <property type="evidence" value="ECO:0007669"/>
    <property type="project" value="UniProtKB-KW"/>
</dbReference>
<feature type="binding site" evidence="10">
    <location>
        <position position="272"/>
    </location>
    <ligand>
        <name>Zn(2+)</name>
        <dbReference type="ChEBI" id="CHEBI:29105"/>
        <label>1</label>
    </ligand>
</feature>
<feature type="domain" description="Adenovirus DNA-binding all-alpha" evidence="12">
    <location>
        <begin position="171"/>
        <end position="246"/>
    </location>
</feature>
<proteinExistence type="inferred from homology"/>
<keyword evidence="5 10" id="KW-0235">DNA replication</keyword>
<evidence type="ECO:0000256" key="9">
    <source>
        <dbReference type="ARBA" id="ARBA00023125"/>
    </source>
</evidence>
<feature type="binding site" evidence="10">
    <location>
        <position position="325"/>
    </location>
    <ligand>
        <name>Zn(2+)</name>
        <dbReference type="ChEBI" id="CHEBI:29105"/>
        <label>1</label>
    </ligand>
</feature>
<dbReference type="InterPro" id="IPR003176">
    <property type="entry name" value="Adenovirus_DNA-bd_a"/>
</dbReference>
<dbReference type="Pfam" id="PF02236">
    <property type="entry name" value="Viral_DNA_bi"/>
    <property type="match status" value="1"/>
</dbReference>
<feature type="binding site" evidence="10">
    <location>
        <position position="385"/>
    </location>
    <ligand>
        <name>Zn(2+)</name>
        <dbReference type="ChEBI" id="CHEBI:29105"/>
        <label>2</label>
    </ligand>
</feature>
<accession>A0A0K0PX31</accession>
<comment type="domain">
    <text evidence="10">The C-terminal arm bridges DBP molecules together, thereby creating a chain.</text>
</comment>
<evidence type="ECO:0000259" key="12">
    <source>
        <dbReference type="Pfam" id="PF02236"/>
    </source>
</evidence>
<feature type="domain" description="Adenovirus DNA-binding zinc-binding" evidence="13">
    <location>
        <begin position="382"/>
        <end position="476"/>
    </location>
</feature>
<dbReference type="GO" id="GO:0008270">
    <property type="term" value="F:zinc ion binding"/>
    <property type="evidence" value="ECO:0007669"/>
    <property type="project" value="UniProtKB-UniRule"/>
</dbReference>
<feature type="binding site" evidence="10">
    <location>
        <position position="437"/>
    </location>
    <ligand>
        <name>Zn(2+)</name>
        <dbReference type="ChEBI" id="CHEBI:29105"/>
        <label>2</label>
    </ligand>
</feature>
<keyword evidence="1 10" id="KW-0244">Early protein</keyword>
<dbReference type="FunFam" id="3.90.148.10:FF:000001">
    <property type="entry name" value="DNA-binding protein"/>
    <property type="match status" value="1"/>
</dbReference>
<feature type="region of interest" description="Disordered" evidence="11">
    <location>
        <begin position="1"/>
        <end position="110"/>
    </location>
</feature>
<feature type="region of interest" description="Flexible loop" evidence="10">
    <location>
        <begin position="283"/>
        <end position="317"/>
    </location>
</feature>
<keyword evidence="7 10" id="KW-0862">Zinc</keyword>
<dbReference type="InterPro" id="IPR036362">
    <property type="entry name" value="Adenovirus_DNA-bd_N_sf"/>
</dbReference>
<feature type="modified residue" description="Phosphotyrosine; by host" evidence="10">
    <location>
        <position position="181"/>
    </location>
</feature>
<dbReference type="Pfam" id="PF03728">
    <property type="entry name" value="Viral_DNA_Zn_bi"/>
    <property type="match status" value="2"/>
</dbReference>
<evidence type="ECO:0000256" key="3">
    <source>
        <dbReference type="ARBA" id="ARBA00022562"/>
    </source>
</evidence>
<dbReference type="EMBL" id="KT069556">
    <property type="protein sequence ID" value="AKQ98413.1"/>
    <property type="molecule type" value="Genomic_DNA"/>
</dbReference>
<evidence type="ECO:0000256" key="11">
    <source>
        <dbReference type="SAM" id="MobiDB-lite"/>
    </source>
</evidence>
<dbReference type="GO" id="GO:0039687">
    <property type="term" value="P:viral DNA strand displacement replication"/>
    <property type="evidence" value="ECO:0007669"/>
    <property type="project" value="UniProtKB-UniRule"/>
</dbReference>
<feature type="domain" description="Adenovirus DNA-binding zinc-binding" evidence="13">
    <location>
        <begin position="269"/>
        <end position="368"/>
    </location>
</feature>
<evidence type="ECO:0000256" key="8">
    <source>
        <dbReference type="ARBA" id="ARBA00023109"/>
    </source>
</evidence>
<keyword evidence="4 10" id="KW-0945">Host-virus interaction</keyword>
<comment type="similarity">
    <text evidence="10">Belongs to the adenoviridae E2A DNA-binding protein family.</text>
</comment>
<keyword evidence="9 10" id="KW-0238">DNA-binding</keyword>
<evidence type="ECO:0000259" key="13">
    <source>
        <dbReference type="Pfam" id="PF03728"/>
    </source>
</evidence>
<feature type="compositionally biased region" description="Basic residues" evidence="11">
    <location>
        <begin position="87"/>
        <end position="96"/>
    </location>
</feature>
<dbReference type="SUPFAM" id="SSF57917">
    <property type="entry name" value="Zn-binding domains of ADDBP"/>
    <property type="match status" value="2"/>
</dbReference>
<comment type="function">
    <text evidence="10">Plays a role in the elongation phase of viral strand displacement replication by unwinding the template in an ATP-independent fashion, employing its capacity to form multimers. Also enhances the rate of initiation. Released from template upon second strand synthesis. Assembles in complex with viral pTP, viral pol, host NFIA and host POU2F1/OCT1 on viral origin of replication. Covers the whole ssDNA genome during synthesis. The complementary strand synthesis induces its relese from DNA template. May inhibit cellular transcription mediated by the interaction between host SRCAP and CBP.</text>
</comment>
<reference evidence="14" key="1">
    <citation type="journal article" date="2015" name="J. Gen. Virol.">
        <title>Phylogenomic evidence for recombination of adenoviruses in wild gorillas.</title>
        <authorList>
            <person name="Hoppe E."/>
            <person name="Pauly M."/>
            <person name="Robbins M."/>
            <person name="Gray M."/>
            <person name="Kujirakwinja D."/>
            <person name="Nishuli R."/>
            <person name="Boji Mungu-Akonkwa D.D."/>
            <person name="Leendertz F.H."/>
            <person name="Ehlers B."/>
        </authorList>
    </citation>
    <scope>NUCLEOTIDE SEQUENCE</scope>
    <source>
        <strain evidence="14">UG Bwindi Gorilla beringei beringei 6800</strain>
    </source>
</reference>
<dbReference type="InterPro" id="IPR036367">
    <property type="entry name" value="Ad_DBP_C_sf"/>
</dbReference>
<feature type="binding site" evidence="10">
    <location>
        <position position="383"/>
    </location>
    <ligand>
        <name>Zn(2+)</name>
        <dbReference type="ChEBI" id="CHEBI:29105"/>
        <label>2</label>
    </ligand>
</feature>
<comment type="subunit">
    <text evidence="10">Homomultimerizes on viral ssDNA bound to pTP. Forms a initiation complex with viral polymerase, pTP and hosts NFIA and POU2F1/OCT1. Interacts with host SRCAP.</text>
</comment>
<feature type="region of interest" description="C-terminal arm, DBP binding" evidence="10">
    <location>
        <begin position="502"/>
        <end position="518"/>
    </location>
</feature>
<dbReference type="GO" id="GO:0042025">
    <property type="term" value="C:host cell nucleus"/>
    <property type="evidence" value="ECO:0007669"/>
    <property type="project" value="UniProtKB-SubCell"/>
</dbReference>
<gene>
    <name evidence="10" type="primary">DBP</name>
</gene>
<dbReference type="Gene3D" id="1.10.269.10">
    <property type="entry name" value="Adenovirus DNA-binding, N-terminal domain"/>
    <property type="match status" value="1"/>
</dbReference>